<evidence type="ECO:0000256" key="1">
    <source>
        <dbReference type="SAM" id="MobiDB-lite"/>
    </source>
</evidence>
<dbReference type="Proteomes" id="UP000054564">
    <property type="component" value="Unassembled WGS sequence"/>
</dbReference>
<evidence type="ECO:0000313" key="3">
    <source>
        <dbReference type="Proteomes" id="UP000054564"/>
    </source>
</evidence>
<keyword evidence="3" id="KW-1185">Reference proteome</keyword>
<organism evidence="2 3">
    <name type="scientific">Puccinia striiformis f. sp. tritici PST-78</name>
    <dbReference type="NCBI Taxonomy" id="1165861"/>
    <lineage>
        <taxon>Eukaryota</taxon>
        <taxon>Fungi</taxon>
        <taxon>Dikarya</taxon>
        <taxon>Basidiomycota</taxon>
        <taxon>Pucciniomycotina</taxon>
        <taxon>Pucciniomycetes</taxon>
        <taxon>Pucciniales</taxon>
        <taxon>Pucciniaceae</taxon>
        <taxon>Puccinia</taxon>
    </lineage>
</organism>
<gene>
    <name evidence="2" type="ORF">PSTG_07283</name>
</gene>
<evidence type="ECO:0000313" key="2">
    <source>
        <dbReference type="EMBL" id="KNE99569.1"/>
    </source>
</evidence>
<dbReference type="AlphaFoldDB" id="A0A0L0VKQ3"/>
<protein>
    <submittedName>
        <fullName evidence="2">Uncharacterized protein</fullName>
    </submittedName>
</protein>
<reference evidence="3" key="1">
    <citation type="submission" date="2014-03" db="EMBL/GenBank/DDBJ databases">
        <title>The Genome Sequence of Puccinia striiformis f. sp. tritici PST-78.</title>
        <authorList>
            <consortium name="The Broad Institute Genome Sequencing Platform"/>
            <person name="Cuomo C."/>
            <person name="Hulbert S."/>
            <person name="Chen X."/>
            <person name="Walker B."/>
            <person name="Young S.K."/>
            <person name="Zeng Q."/>
            <person name="Gargeya S."/>
            <person name="Fitzgerald M."/>
            <person name="Haas B."/>
            <person name="Abouelleil A."/>
            <person name="Alvarado L."/>
            <person name="Arachchi H.M."/>
            <person name="Berlin A.M."/>
            <person name="Chapman S.B."/>
            <person name="Goldberg J."/>
            <person name="Griggs A."/>
            <person name="Gujja S."/>
            <person name="Hansen M."/>
            <person name="Howarth C."/>
            <person name="Imamovic A."/>
            <person name="Larimer J."/>
            <person name="McCowan C."/>
            <person name="Montmayeur A."/>
            <person name="Murphy C."/>
            <person name="Neiman D."/>
            <person name="Pearson M."/>
            <person name="Priest M."/>
            <person name="Roberts A."/>
            <person name="Saif S."/>
            <person name="Shea T."/>
            <person name="Sisk P."/>
            <person name="Sykes S."/>
            <person name="Wortman J."/>
            <person name="Nusbaum C."/>
            <person name="Birren B."/>
        </authorList>
    </citation>
    <scope>NUCLEOTIDE SEQUENCE [LARGE SCALE GENOMIC DNA]</scope>
    <source>
        <strain evidence="3">race PST-78</strain>
    </source>
</reference>
<comment type="caution">
    <text evidence="2">The sequence shown here is derived from an EMBL/GenBank/DDBJ whole genome shotgun (WGS) entry which is preliminary data.</text>
</comment>
<dbReference type="STRING" id="1165861.A0A0L0VKQ3"/>
<sequence>MIPCKHHGEEDELAELSIPLQDIGIDTRQAHSISTSVNSGSDHGNADDNTSNCGEEAKPATRTFPPTPHPNRVIKGITQSAPQRTNFDQTVEGMNINAEEESDSGTFCDACFLPQEWKETDNLNHKLEVFVKPTSYMEGNQSNGAHIIPKYVELEESLANKLQNCWEKTLSTQCITPCQNVMYISGRAFGSRSREATQALQLL</sequence>
<name>A0A0L0VKQ3_9BASI</name>
<feature type="region of interest" description="Disordered" evidence="1">
    <location>
        <begin position="34"/>
        <end position="71"/>
    </location>
</feature>
<feature type="compositionally biased region" description="Polar residues" evidence="1">
    <location>
        <begin position="34"/>
        <end position="53"/>
    </location>
</feature>
<dbReference type="EMBL" id="AJIL01000045">
    <property type="protein sequence ID" value="KNE99569.1"/>
    <property type="molecule type" value="Genomic_DNA"/>
</dbReference>
<proteinExistence type="predicted"/>
<accession>A0A0L0VKQ3</accession>